<dbReference type="PANTHER" id="PTHR43434">
    <property type="entry name" value="PHOSPHOGLYCOLATE PHOSPHATASE"/>
    <property type="match status" value="1"/>
</dbReference>
<comment type="caution">
    <text evidence="1">The sequence shown here is derived from an EMBL/GenBank/DDBJ whole genome shotgun (WGS) entry which is preliminary data.</text>
</comment>
<dbReference type="SFLD" id="SFLDG01129">
    <property type="entry name" value="C1.5:_HAD__Beta-PGM__Phosphata"/>
    <property type="match status" value="1"/>
</dbReference>
<dbReference type="GO" id="GO:0005829">
    <property type="term" value="C:cytosol"/>
    <property type="evidence" value="ECO:0007669"/>
    <property type="project" value="TreeGrafter"/>
</dbReference>
<proteinExistence type="predicted"/>
<dbReference type="InterPro" id="IPR006549">
    <property type="entry name" value="HAD-SF_hydro_IIIA"/>
</dbReference>
<dbReference type="InterPro" id="IPR041492">
    <property type="entry name" value="HAD_2"/>
</dbReference>
<dbReference type="GO" id="GO:0006281">
    <property type="term" value="P:DNA repair"/>
    <property type="evidence" value="ECO:0007669"/>
    <property type="project" value="TreeGrafter"/>
</dbReference>
<dbReference type="EMBL" id="VSSQ01001325">
    <property type="protein sequence ID" value="MPM07347.1"/>
    <property type="molecule type" value="Genomic_DNA"/>
</dbReference>
<dbReference type="EC" id="3.1.3.18" evidence="1"/>
<dbReference type="SUPFAM" id="SSF56784">
    <property type="entry name" value="HAD-like"/>
    <property type="match status" value="1"/>
</dbReference>
<dbReference type="Gene3D" id="3.40.50.1000">
    <property type="entry name" value="HAD superfamily/HAD-like"/>
    <property type="match status" value="1"/>
</dbReference>
<sequence length="222" mass="24089">MVKLCVFDLDGTLVNTLTDLTNSLNYALTECGQSTLSEQQVSAIVGHSITYMCENSVPPEQIALAPRIQELFKAHYAEHSLDSSQPYEGMIDAVLAIKRTGVKVAVVSNKPHDDTVRVVAKLYPRDTFSFVLGRTQKFAIKPAPDSLNFAMNFFGVTPDESVYVGDSDVDVEFARNAGMRCVSVTWGFRTIGELLTAGAVCMTDDPAKVPDLVLSAGGERSC</sequence>
<gene>
    <name evidence="1" type="primary">gph_27</name>
    <name evidence="1" type="ORF">SDC9_53653</name>
</gene>
<dbReference type="GO" id="GO:0008967">
    <property type="term" value="F:phosphoglycolate phosphatase activity"/>
    <property type="evidence" value="ECO:0007669"/>
    <property type="project" value="UniProtKB-EC"/>
</dbReference>
<dbReference type="InterPro" id="IPR036412">
    <property type="entry name" value="HAD-like_sf"/>
</dbReference>
<dbReference type="InterPro" id="IPR023214">
    <property type="entry name" value="HAD_sf"/>
</dbReference>
<dbReference type="NCBIfam" id="TIGR01549">
    <property type="entry name" value="HAD-SF-IA-v1"/>
    <property type="match status" value="1"/>
</dbReference>
<dbReference type="SFLD" id="SFLDS00003">
    <property type="entry name" value="Haloacid_Dehalogenase"/>
    <property type="match status" value="1"/>
</dbReference>
<dbReference type="Pfam" id="PF13419">
    <property type="entry name" value="HAD_2"/>
    <property type="match status" value="1"/>
</dbReference>
<accession>A0A644WUI5</accession>
<dbReference type="InterPro" id="IPR023198">
    <property type="entry name" value="PGP-like_dom2"/>
</dbReference>
<dbReference type="InterPro" id="IPR006439">
    <property type="entry name" value="HAD-SF_hydro_IA"/>
</dbReference>
<keyword evidence="1" id="KW-0378">Hydrolase</keyword>
<name>A0A644WUI5_9ZZZZ</name>
<reference evidence="1" key="1">
    <citation type="submission" date="2019-08" db="EMBL/GenBank/DDBJ databases">
        <authorList>
            <person name="Kucharzyk K."/>
            <person name="Murdoch R.W."/>
            <person name="Higgins S."/>
            <person name="Loffler F."/>
        </authorList>
    </citation>
    <scope>NUCLEOTIDE SEQUENCE</scope>
</reference>
<evidence type="ECO:0000313" key="1">
    <source>
        <dbReference type="EMBL" id="MPM07347.1"/>
    </source>
</evidence>
<dbReference type="Gene3D" id="1.10.150.240">
    <property type="entry name" value="Putative phosphatase, domain 2"/>
    <property type="match status" value="1"/>
</dbReference>
<dbReference type="PANTHER" id="PTHR43434:SF1">
    <property type="entry name" value="PHOSPHOGLYCOLATE PHOSPHATASE"/>
    <property type="match status" value="1"/>
</dbReference>
<dbReference type="NCBIfam" id="TIGR01509">
    <property type="entry name" value="HAD-SF-IA-v3"/>
    <property type="match status" value="1"/>
</dbReference>
<dbReference type="InterPro" id="IPR050155">
    <property type="entry name" value="HAD-like_hydrolase_sf"/>
</dbReference>
<dbReference type="AlphaFoldDB" id="A0A644WUI5"/>
<protein>
    <submittedName>
        <fullName evidence="1">Phosphoglycolate phosphatase</fullName>
        <ecNumber evidence="1">3.1.3.18</ecNumber>
    </submittedName>
</protein>
<dbReference type="NCBIfam" id="TIGR01662">
    <property type="entry name" value="HAD-SF-IIIA"/>
    <property type="match status" value="1"/>
</dbReference>
<organism evidence="1">
    <name type="scientific">bioreactor metagenome</name>
    <dbReference type="NCBI Taxonomy" id="1076179"/>
    <lineage>
        <taxon>unclassified sequences</taxon>
        <taxon>metagenomes</taxon>
        <taxon>ecological metagenomes</taxon>
    </lineage>
</organism>